<dbReference type="InterPro" id="IPR004563">
    <property type="entry name" value="Apolipo_AcylTrfase"/>
</dbReference>
<keyword evidence="3 9" id="KW-1003">Cell membrane</keyword>
<dbReference type="GO" id="GO:0042158">
    <property type="term" value="P:lipoprotein biosynthetic process"/>
    <property type="evidence" value="ECO:0007669"/>
    <property type="project" value="UniProtKB-UniRule"/>
</dbReference>
<dbReference type="Proteomes" id="UP000005954">
    <property type="component" value="Unassembled WGS sequence"/>
</dbReference>
<dbReference type="HOGENOM" id="CLU_019563_3_1_5"/>
<dbReference type="NCBIfam" id="TIGR00546">
    <property type="entry name" value="lnt"/>
    <property type="match status" value="1"/>
</dbReference>
<protein>
    <recommendedName>
        <fullName evidence="9">Apolipoprotein N-acyltransferase</fullName>
        <shortName evidence="9">ALP N-acyltransferase</shortName>
        <ecNumber evidence="9">2.3.1.269</ecNumber>
    </recommendedName>
</protein>
<dbReference type="PANTHER" id="PTHR38686:SF1">
    <property type="entry name" value="APOLIPOPROTEIN N-ACYLTRANSFERASE"/>
    <property type="match status" value="1"/>
</dbReference>
<dbReference type="RefSeq" id="WP_009812175.1">
    <property type="nucleotide sequence ID" value="NZ_CH724156.1"/>
</dbReference>
<feature type="transmembrane region" description="Helical" evidence="9">
    <location>
        <begin position="156"/>
        <end position="177"/>
    </location>
</feature>
<feature type="transmembrane region" description="Helical" evidence="9">
    <location>
        <begin position="184"/>
        <end position="203"/>
    </location>
</feature>
<keyword evidence="7 9" id="KW-0472">Membrane</keyword>
<evidence type="ECO:0000256" key="2">
    <source>
        <dbReference type="ARBA" id="ARBA00010065"/>
    </source>
</evidence>
<dbReference type="PROSITE" id="PS50263">
    <property type="entry name" value="CN_HYDROLASE"/>
    <property type="match status" value="1"/>
</dbReference>
<dbReference type="InterPro" id="IPR036526">
    <property type="entry name" value="C-N_Hydrolase_sf"/>
</dbReference>
<dbReference type="GO" id="GO:0005886">
    <property type="term" value="C:plasma membrane"/>
    <property type="evidence" value="ECO:0007669"/>
    <property type="project" value="UniProtKB-SubCell"/>
</dbReference>
<comment type="catalytic activity">
    <reaction evidence="9">
        <text>N-terminal S-1,2-diacyl-sn-glyceryl-L-cysteinyl-[lipoprotein] + a glycerophospholipid = N-acyl-S-1,2-diacyl-sn-glyceryl-L-cysteinyl-[lipoprotein] + a 2-acyl-sn-glycero-3-phospholipid + H(+)</text>
        <dbReference type="Rhea" id="RHEA:48228"/>
        <dbReference type="Rhea" id="RHEA-COMP:14681"/>
        <dbReference type="Rhea" id="RHEA-COMP:14684"/>
        <dbReference type="ChEBI" id="CHEBI:15378"/>
        <dbReference type="ChEBI" id="CHEBI:136912"/>
        <dbReference type="ChEBI" id="CHEBI:140656"/>
        <dbReference type="ChEBI" id="CHEBI:140657"/>
        <dbReference type="ChEBI" id="CHEBI:140660"/>
        <dbReference type="EC" id="2.3.1.269"/>
    </reaction>
</comment>
<keyword evidence="8 9" id="KW-0012">Acyltransferase</keyword>
<reference evidence="11 12" key="1">
    <citation type="submission" date="2005-12" db="EMBL/GenBank/DDBJ databases">
        <authorList>
            <person name="Moran M.A."/>
            <person name="Ferriera S."/>
            <person name="Johnson J."/>
            <person name="Kravitz S."/>
            <person name="Halpern A."/>
            <person name="Remington K."/>
            <person name="Beeson K."/>
            <person name="Tran B."/>
            <person name="Rogers Y.-H."/>
            <person name="Friedman R."/>
            <person name="Venter J.C."/>
        </authorList>
    </citation>
    <scope>NUCLEOTIDE SEQUENCE [LARGE SCALE GENOMIC DNA]</scope>
    <source>
        <strain evidence="12">ATCC BAA-591 / DSM 15170 / ISM</strain>
    </source>
</reference>
<evidence type="ECO:0000256" key="3">
    <source>
        <dbReference type="ARBA" id="ARBA00022475"/>
    </source>
</evidence>
<organism evidence="11 12">
    <name type="scientific">Roseovarius nubinhibens (strain ATCC BAA-591 / DSM 15170 / ISM)</name>
    <dbReference type="NCBI Taxonomy" id="89187"/>
    <lineage>
        <taxon>Bacteria</taxon>
        <taxon>Pseudomonadati</taxon>
        <taxon>Pseudomonadota</taxon>
        <taxon>Alphaproteobacteria</taxon>
        <taxon>Rhodobacterales</taxon>
        <taxon>Roseobacteraceae</taxon>
        <taxon>Roseovarius</taxon>
    </lineage>
</organism>
<dbReference type="SUPFAM" id="SSF56317">
    <property type="entry name" value="Carbon-nitrogen hydrolase"/>
    <property type="match status" value="1"/>
</dbReference>
<dbReference type="GO" id="GO:0016410">
    <property type="term" value="F:N-acyltransferase activity"/>
    <property type="evidence" value="ECO:0007669"/>
    <property type="project" value="UniProtKB-UniRule"/>
</dbReference>
<comment type="function">
    <text evidence="9">Catalyzes the phospholipid dependent N-acylation of the N-terminal cysteine of apolipoprotein, the last step in lipoprotein maturation.</text>
</comment>
<keyword evidence="11" id="KW-0449">Lipoprotein</keyword>
<keyword evidence="4 9" id="KW-0808">Transferase</keyword>
<feature type="transmembrane region" description="Helical" evidence="9">
    <location>
        <begin position="28"/>
        <end position="47"/>
    </location>
</feature>
<evidence type="ECO:0000313" key="12">
    <source>
        <dbReference type="Proteomes" id="UP000005954"/>
    </source>
</evidence>
<dbReference type="STRING" id="89187.ISM_00725"/>
<comment type="pathway">
    <text evidence="9">Protein modification; lipoprotein biosynthesis (N-acyl transfer).</text>
</comment>
<dbReference type="eggNOG" id="COG0815">
    <property type="taxonomic scope" value="Bacteria"/>
</dbReference>
<feature type="domain" description="CN hydrolase" evidence="10">
    <location>
        <begin position="221"/>
        <end position="462"/>
    </location>
</feature>
<evidence type="ECO:0000259" key="10">
    <source>
        <dbReference type="PROSITE" id="PS50263"/>
    </source>
</evidence>
<evidence type="ECO:0000256" key="5">
    <source>
        <dbReference type="ARBA" id="ARBA00022692"/>
    </source>
</evidence>
<evidence type="ECO:0000256" key="9">
    <source>
        <dbReference type="HAMAP-Rule" id="MF_01148"/>
    </source>
</evidence>
<dbReference type="Gene3D" id="3.60.110.10">
    <property type="entry name" value="Carbon-nitrogen hydrolase"/>
    <property type="match status" value="1"/>
</dbReference>
<dbReference type="Pfam" id="PF00795">
    <property type="entry name" value="CN_hydrolase"/>
    <property type="match status" value="1"/>
</dbReference>
<dbReference type="UniPathway" id="UPA00666"/>
<keyword evidence="12" id="KW-1185">Reference proteome</keyword>
<dbReference type="Pfam" id="PF20154">
    <property type="entry name" value="LNT_N"/>
    <property type="match status" value="1"/>
</dbReference>
<evidence type="ECO:0000256" key="1">
    <source>
        <dbReference type="ARBA" id="ARBA00004651"/>
    </source>
</evidence>
<feature type="transmembrane region" description="Helical" evidence="9">
    <location>
        <begin position="477"/>
        <end position="495"/>
    </location>
</feature>
<evidence type="ECO:0000256" key="6">
    <source>
        <dbReference type="ARBA" id="ARBA00022989"/>
    </source>
</evidence>
<dbReference type="EC" id="2.3.1.269" evidence="9"/>
<dbReference type="PANTHER" id="PTHR38686">
    <property type="entry name" value="APOLIPOPROTEIN N-ACYLTRANSFERASE"/>
    <property type="match status" value="1"/>
</dbReference>
<keyword evidence="5 9" id="KW-0812">Transmembrane</keyword>
<dbReference type="AlphaFoldDB" id="A3SHD7"/>
<dbReference type="EMBL" id="AALY01000001">
    <property type="protein sequence ID" value="EAP76768.1"/>
    <property type="molecule type" value="Genomic_DNA"/>
</dbReference>
<feature type="transmembrane region" description="Helical" evidence="9">
    <location>
        <begin position="82"/>
        <end position="106"/>
    </location>
</feature>
<evidence type="ECO:0000256" key="4">
    <source>
        <dbReference type="ARBA" id="ARBA00022679"/>
    </source>
</evidence>
<dbReference type="CDD" id="cd07571">
    <property type="entry name" value="ALP_N-acyl_transferase"/>
    <property type="match status" value="1"/>
</dbReference>
<evidence type="ECO:0000256" key="8">
    <source>
        <dbReference type="ARBA" id="ARBA00023315"/>
    </source>
</evidence>
<sequence>MSEWRRRGLLALAGVGMGAGQAPFSLWWLALLALGAVLWLLPGAASLRGAALRGWWAGAGYVLATHFWIIDPFLVDPVRHGWMAPFALLGMAGGLALIFGAGTALAHWLGWNAQSRGLALIPALLLAELFRAYGLTGFPWAPLGSLWLETPVAQTAALWGVHGLGALTLCLLLVPMALRARPGLAMGAALLSLATVAGLWHWGAGRMNVPQEPTGQVVRVVQPNAAQHLKWDPAYMPVFFNRARELTAIAGPEGARPDLIVWPETSVPALLHHADNLIAAIEEAAQGVPVLFGVQRSEAGLYYNSLGALREGEVQIYDKRHLVPFGEYMPFGELLSQWGITHLASAQGYGYAPGPEGQALLDLGPLGKGLPLICYEGIFPQDLRGFPERADWLVLVTNDAWFGQLTMPYAHLDQARMRAIETGLPMIRAANTGISAVIDAEGRVITRLGLGETGYADAPLPPPRAETPYARLGDLPVLLWGLAFLLALGAGRIAIDRRRRAS</sequence>
<evidence type="ECO:0000256" key="7">
    <source>
        <dbReference type="ARBA" id="ARBA00023136"/>
    </source>
</evidence>
<comment type="caution">
    <text evidence="11">The sequence shown here is derived from an EMBL/GenBank/DDBJ whole genome shotgun (WGS) entry which is preliminary data.</text>
</comment>
<dbReference type="HAMAP" id="MF_01148">
    <property type="entry name" value="Lnt"/>
    <property type="match status" value="1"/>
</dbReference>
<feature type="transmembrane region" description="Helical" evidence="9">
    <location>
        <begin position="118"/>
        <end position="136"/>
    </location>
</feature>
<name>A3SHD7_ROSNI</name>
<accession>A3SHD7</accession>
<comment type="subcellular location">
    <subcellularLocation>
        <location evidence="1 9">Cell membrane</location>
        <topology evidence="1 9">Multi-pass membrane protein</topology>
    </subcellularLocation>
</comment>
<dbReference type="InterPro" id="IPR045378">
    <property type="entry name" value="LNT_N"/>
</dbReference>
<proteinExistence type="inferred from homology"/>
<feature type="transmembrane region" description="Helical" evidence="9">
    <location>
        <begin position="54"/>
        <end position="70"/>
    </location>
</feature>
<comment type="similarity">
    <text evidence="2 9">Belongs to the CN hydrolase family. Apolipoprotein N-acyltransferase subfamily.</text>
</comment>
<evidence type="ECO:0000313" key="11">
    <source>
        <dbReference type="EMBL" id="EAP76768.1"/>
    </source>
</evidence>
<keyword evidence="6 9" id="KW-1133">Transmembrane helix</keyword>
<dbReference type="InterPro" id="IPR003010">
    <property type="entry name" value="C-N_Hydrolase"/>
</dbReference>
<gene>
    <name evidence="9" type="primary">lnt</name>
    <name evidence="11" type="ORF">ISM_00725</name>
</gene>